<evidence type="ECO:0000259" key="2">
    <source>
        <dbReference type="Pfam" id="PF03330"/>
    </source>
</evidence>
<dbReference type="EMBL" id="KZ819331">
    <property type="protein sequence ID" value="PWN19485.1"/>
    <property type="molecule type" value="Genomic_DNA"/>
</dbReference>
<evidence type="ECO:0000313" key="4">
    <source>
        <dbReference type="Proteomes" id="UP000245942"/>
    </source>
</evidence>
<feature type="non-terminal residue" evidence="3">
    <location>
        <position position="1"/>
    </location>
</feature>
<dbReference type="InterPro" id="IPR051477">
    <property type="entry name" value="Expansin_CellWall"/>
</dbReference>
<dbReference type="GeneID" id="37011594"/>
<dbReference type="RefSeq" id="XP_025346645.1">
    <property type="nucleotide sequence ID" value="XM_025489860.1"/>
</dbReference>
<sequence>KRAFSGTGTFYNPSTGPGACGKTFQKSDPIVAVNTAQFDLSLCYTWITVTANGKSVQAEITDSCPSCSYGDLDFSPAVFDQFATPDQGVFQMSW</sequence>
<gene>
    <name evidence="3" type="ORF">BCV69DRAFT_233354</name>
</gene>
<dbReference type="Proteomes" id="UP000245942">
    <property type="component" value="Unassembled WGS sequence"/>
</dbReference>
<dbReference type="InterPro" id="IPR009009">
    <property type="entry name" value="RlpA-like_DPBB"/>
</dbReference>
<name>A0A316U922_9BASI</name>
<proteinExistence type="predicted"/>
<keyword evidence="4" id="KW-1185">Reference proteome</keyword>
<dbReference type="SUPFAM" id="SSF50685">
    <property type="entry name" value="Barwin-like endoglucanases"/>
    <property type="match status" value="1"/>
</dbReference>
<feature type="domain" description="RlpA-like protein double-psi beta-barrel" evidence="2">
    <location>
        <begin position="6"/>
        <end position="93"/>
    </location>
</feature>
<dbReference type="Gene3D" id="2.40.40.10">
    <property type="entry name" value="RlpA-like domain"/>
    <property type="match status" value="1"/>
</dbReference>
<dbReference type="PANTHER" id="PTHR31836:SF28">
    <property type="entry name" value="SRCR DOMAIN-CONTAINING PROTEIN-RELATED"/>
    <property type="match status" value="1"/>
</dbReference>
<feature type="non-terminal residue" evidence="3">
    <location>
        <position position="94"/>
    </location>
</feature>
<dbReference type="Pfam" id="PF03330">
    <property type="entry name" value="DPBB_1"/>
    <property type="match status" value="1"/>
</dbReference>
<accession>A0A316U922</accession>
<organism evidence="3 4">
    <name type="scientific">Pseudomicrostroma glucosiphilum</name>
    <dbReference type="NCBI Taxonomy" id="1684307"/>
    <lineage>
        <taxon>Eukaryota</taxon>
        <taxon>Fungi</taxon>
        <taxon>Dikarya</taxon>
        <taxon>Basidiomycota</taxon>
        <taxon>Ustilaginomycotina</taxon>
        <taxon>Exobasidiomycetes</taxon>
        <taxon>Microstromatales</taxon>
        <taxon>Microstromatales incertae sedis</taxon>
        <taxon>Pseudomicrostroma</taxon>
    </lineage>
</organism>
<evidence type="ECO:0000313" key="3">
    <source>
        <dbReference type="EMBL" id="PWN19485.1"/>
    </source>
</evidence>
<dbReference type="PANTHER" id="PTHR31836">
    <property type="match status" value="1"/>
</dbReference>
<dbReference type="CDD" id="cd22191">
    <property type="entry name" value="DPBB_RlpA_EXP_N-like"/>
    <property type="match status" value="1"/>
</dbReference>
<dbReference type="AlphaFoldDB" id="A0A316U922"/>
<keyword evidence="1" id="KW-0732">Signal</keyword>
<dbReference type="OrthoDB" id="623670at2759"/>
<dbReference type="STRING" id="1684307.A0A316U922"/>
<dbReference type="InterPro" id="IPR036908">
    <property type="entry name" value="RlpA-like_sf"/>
</dbReference>
<reference evidence="3 4" key="1">
    <citation type="journal article" date="2018" name="Mol. Biol. Evol.">
        <title>Broad Genomic Sampling Reveals a Smut Pathogenic Ancestry of the Fungal Clade Ustilaginomycotina.</title>
        <authorList>
            <person name="Kijpornyongpan T."/>
            <person name="Mondo S.J."/>
            <person name="Barry K."/>
            <person name="Sandor L."/>
            <person name="Lee J."/>
            <person name="Lipzen A."/>
            <person name="Pangilinan J."/>
            <person name="LaButti K."/>
            <person name="Hainaut M."/>
            <person name="Henrissat B."/>
            <person name="Grigoriev I.V."/>
            <person name="Spatafora J.W."/>
            <person name="Aime M.C."/>
        </authorList>
    </citation>
    <scope>NUCLEOTIDE SEQUENCE [LARGE SCALE GENOMIC DNA]</scope>
    <source>
        <strain evidence="3 4">MCA 4718</strain>
    </source>
</reference>
<evidence type="ECO:0000256" key="1">
    <source>
        <dbReference type="ARBA" id="ARBA00022729"/>
    </source>
</evidence>
<protein>
    <recommendedName>
        <fullName evidence="2">RlpA-like protein double-psi beta-barrel domain-containing protein</fullName>
    </recommendedName>
</protein>